<feature type="compositionally biased region" description="Polar residues" evidence="1">
    <location>
        <begin position="73"/>
        <end position="87"/>
    </location>
</feature>
<dbReference type="Proteomes" id="UP001066276">
    <property type="component" value="Chromosome 3_2"/>
</dbReference>
<dbReference type="AlphaFoldDB" id="A0AAV7TIM3"/>
<feature type="region of interest" description="Disordered" evidence="1">
    <location>
        <begin position="144"/>
        <end position="234"/>
    </location>
</feature>
<comment type="caution">
    <text evidence="2">The sequence shown here is derived from an EMBL/GenBank/DDBJ whole genome shotgun (WGS) entry which is preliminary data.</text>
</comment>
<protein>
    <submittedName>
        <fullName evidence="2">Uncharacterized protein</fullName>
    </submittedName>
</protein>
<evidence type="ECO:0000256" key="1">
    <source>
        <dbReference type="SAM" id="MobiDB-lite"/>
    </source>
</evidence>
<accession>A0AAV7TIM3</accession>
<gene>
    <name evidence="2" type="ORF">NDU88_000909</name>
</gene>
<dbReference type="EMBL" id="JANPWB010000006">
    <property type="protein sequence ID" value="KAJ1175622.1"/>
    <property type="molecule type" value="Genomic_DNA"/>
</dbReference>
<feature type="region of interest" description="Disordered" evidence="1">
    <location>
        <begin position="65"/>
        <end position="87"/>
    </location>
</feature>
<evidence type="ECO:0000313" key="3">
    <source>
        <dbReference type="Proteomes" id="UP001066276"/>
    </source>
</evidence>
<reference evidence="2" key="1">
    <citation type="journal article" date="2022" name="bioRxiv">
        <title>Sequencing and chromosome-scale assembly of the giantPleurodeles waltlgenome.</title>
        <authorList>
            <person name="Brown T."/>
            <person name="Elewa A."/>
            <person name="Iarovenko S."/>
            <person name="Subramanian E."/>
            <person name="Araus A.J."/>
            <person name="Petzold A."/>
            <person name="Susuki M."/>
            <person name="Suzuki K.-i.T."/>
            <person name="Hayashi T."/>
            <person name="Toyoda A."/>
            <person name="Oliveira C."/>
            <person name="Osipova E."/>
            <person name="Leigh N.D."/>
            <person name="Simon A."/>
            <person name="Yun M.H."/>
        </authorList>
    </citation>
    <scope>NUCLEOTIDE SEQUENCE</scope>
    <source>
        <strain evidence="2">20211129_DDA</strain>
        <tissue evidence="2">Liver</tissue>
    </source>
</reference>
<keyword evidence="3" id="KW-1185">Reference proteome</keyword>
<organism evidence="2 3">
    <name type="scientific">Pleurodeles waltl</name>
    <name type="common">Iberian ribbed newt</name>
    <dbReference type="NCBI Taxonomy" id="8319"/>
    <lineage>
        <taxon>Eukaryota</taxon>
        <taxon>Metazoa</taxon>
        <taxon>Chordata</taxon>
        <taxon>Craniata</taxon>
        <taxon>Vertebrata</taxon>
        <taxon>Euteleostomi</taxon>
        <taxon>Amphibia</taxon>
        <taxon>Batrachia</taxon>
        <taxon>Caudata</taxon>
        <taxon>Salamandroidea</taxon>
        <taxon>Salamandridae</taxon>
        <taxon>Pleurodelinae</taxon>
        <taxon>Pleurodeles</taxon>
    </lineage>
</organism>
<proteinExistence type="predicted"/>
<name>A0AAV7TIM3_PLEWA</name>
<evidence type="ECO:0000313" key="2">
    <source>
        <dbReference type="EMBL" id="KAJ1175622.1"/>
    </source>
</evidence>
<sequence length="234" mass="25677">MFARASERGSDINGLHAISATGSVLQFCHGNNTNWRRETGSPAAAQLADHVGSNTWHELIQASKEARGAQASEVKSQSQFSPQTKSSRLQVGDAELLKWRNPSSKFQLPFDKMPWTIVRLSGTKVTVRQCLEEVSRNISHVMKFYDPGSSSEEGHGEGSSDGPSEAPSPIRPPDVAGPSEYHEPSQRLLAPGEETAAPEAIQQPMSVGRSEKTRYYLRSNPTPSSLLRHHVKYD</sequence>